<dbReference type="Proteomes" id="UP000093336">
    <property type="component" value="Unassembled WGS sequence"/>
</dbReference>
<dbReference type="InterPro" id="IPR000073">
    <property type="entry name" value="AB_hydrolase_1"/>
</dbReference>
<accession>A0A0W0UJ48</accession>
<reference evidence="4 6" key="2">
    <citation type="submission" date="2016-05" db="EMBL/GenBank/DDBJ databases">
        <authorList>
            <person name="Prochazka B."/>
            <person name="Indra A."/>
            <person name="Hasenberger P."/>
            <person name="Blaschitz M."/>
            <person name="Wagner L."/>
            <person name="Wewalka G."/>
            <person name="Sorschag S."/>
            <person name="Schmid D."/>
            <person name="Ruppitsch W."/>
        </authorList>
    </citation>
    <scope>NUCLEOTIDE SEQUENCE [LARGE SCALE GENOMIC DNA]</scope>
    <source>
        <strain evidence="4 6">974010_12</strain>
    </source>
</reference>
<dbReference type="InterPro" id="IPR012354">
    <property type="entry name" value="Esterase_lipase"/>
</dbReference>
<comment type="caution">
    <text evidence="3">The sequence shown here is derived from an EMBL/GenBank/DDBJ whole genome shotgun (WGS) entry which is preliminary data.</text>
</comment>
<dbReference type="PIRSF" id="PIRSF017388">
    <property type="entry name" value="Esterase_lipase"/>
    <property type="match status" value="1"/>
</dbReference>
<evidence type="ECO:0000313" key="5">
    <source>
        <dbReference type="Proteomes" id="UP000054715"/>
    </source>
</evidence>
<feature type="active site" description="Charge relay system" evidence="1">
    <location>
        <position position="214"/>
    </location>
</feature>
<dbReference type="STRING" id="455.Ljam_1772"/>
<dbReference type="RefSeq" id="WP_058449684.1">
    <property type="nucleotide sequence ID" value="NZ_CAAAJF010000008.1"/>
</dbReference>
<evidence type="ECO:0000313" key="6">
    <source>
        <dbReference type="Proteomes" id="UP000093336"/>
    </source>
</evidence>
<evidence type="ECO:0000313" key="3">
    <source>
        <dbReference type="EMBL" id="KTD07577.1"/>
    </source>
</evidence>
<proteinExistence type="predicted"/>
<dbReference type="EMBL" id="LYOZ01000026">
    <property type="protein sequence ID" value="OCH97656.1"/>
    <property type="molecule type" value="Genomic_DNA"/>
</dbReference>
<dbReference type="Pfam" id="PF12697">
    <property type="entry name" value="Abhydrolase_6"/>
    <property type="match status" value="1"/>
</dbReference>
<dbReference type="Gene3D" id="3.40.50.1820">
    <property type="entry name" value="alpha/beta hydrolase"/>
    <property type="match status" value="1"/>
</dbReference>
<evidence type="ECO:0000313" key="4">
    <source>
        <dbReference type="EMBL" id="OCH97656.1"/>
    </source>
</evidence>
<keyword evidence="6" id="KW-1185">Reference proteome</keyword>
<dbReference type="InterPro" id="IPR029058">
    <property type="entry name" value="AB_hydrolase_fold"/>
</dbReference>
<dbReference type="OrthoDB" id="9786110at2"/>
<dbReference type="GO" id="GO:0052689">
    <property type="term" value="F:carboxylic ester hydrolase activity"/>
    <property type="evidence" value="ECO:0007669"/>
    <property type="project" value="InterPro"/>
</dbReference>
<reference evidence="3 5" key="1">
    <citation type="submission" date="2015-11" db="EMBL/GenBank/DDBJ databases">
        <title>Genomic analysis of 38 Legionella species identifies large and diverse effector repertoires.</title>
        <authorList>
            <person name="Burstein D."/>
            <person name="Amaro F."/>
            <person name="Zusman T."/>
            <person name="Lifshitz Z."/>
            <person name="Cohen O."/>
            <person name="Gilbert J.A."/>
            <person name="Pupko T."/>
            <person name="Shuman H.A."/>
            <person name="Segal G."/>
        </authorList>
    </citation>
    <scope>NUCLEOTIDE SEQUENCE [LARGE SCALE GENOMIC DNA]</scope>
    <source>
        <strain evidence="3 5">JA-26-G1-E2</strain>
    </source>
</reference>
<dbReference type="PATRIC" id="fig|455.5.peg.1867"/>
<dbReference type="SUPFAM" id="SSF53474">
    <property type="entry name" value="alpha/beta-Hydrolases"/>
    <property type="match status" value="1"/>
</dbReference>
<feature type="domain" description="AB hydrolase-1" evidence="2">
    <location>
        <begin position="40"/>
        <end position="246"/>
    </location>
</feature>
<gene>
    <name evidence="4" type="ORF">A8135_02120</name>
    <name evidence="3" type="ORF">Ljam_1772</name>
</gene>
<protein>
    <submittedName>
        <fullName evidence="4">Esterase</fullName>
    </submittedName>
    <submittedName>
        <fullName evidence="3">Lipase</fullName>
    </submittedName>
</protein>
<organism evidence="3 5">
    <name type="scientific">Legionella jamestowniensis</name>
    <dbReference type="NCBI Taxonomy" id="455"/>
    <lineage>
        <taxon>Bacteria</taxon>
        <taxon>Pseudomonadati</taxon>
        <taxon>Pseudomonadota</taxon>
        <taxon>Gammaproteobacteria</taxon>
        <taxon>Legionellales</taxon>
        <taxon>Legionellaceae</taxon>
        <taxon>Legionella</taxon>
    </lineage>
</organism>
<evidence type="ECO:0000256" key="1">
    <source>
        <dbReference type="PIRSR" id="PIRSR017388-1"/>
    </source>
</evidence>
<feature type="active site" description="Nucleophile" evidence="1">
    <location>
        <position position="113"/>
    </location>
</feature>
<name>A0A0W0UJ48_9GAMM</name>
<evidence type="ECO:0000259" key="2">
    <source>
        <dbReference type="Pfam" id="PF12697"/>
    </source>
</evidence>
<dbReference type="Proteomes" id="UP000054715">
    <property type="component" value="Unassembled WGS sequence"/>
</dbReference>
<feature type="active site" description="Charge relay system" evidence="1">
    <location>
        <position position="242"/>
    </location>
</feature>
<sequence>MNIDDFRAMRRGIPLFALDKKDAAIIAPIEQRNGQKKRALLLLHGFTSTPAVFRLMLPSLTFYDTIVCPVLPGHADNLKAFAEVKADAWLKAAEQSCELLVREFEQVDVLGLSLGGVLACYLSNQFKLHHLYLLAPALDLRMPIEKTLKLAKFLTRLGFQEVRGLSGDLFTNQNCEIAYRKLPLTAIIEIFNLIKQFSFNLPDCPTDVFLGCHDKVVSSWRVAARFANRENVTIHWLSNSAHVIPLDGDIENIIACMKEHWQ</sequence>
<dbReference type="AlphaFoldDB" id="A0A0W0UJ48"/>
<dbReference type="EMBL" id="LNYG01000013">
    <property type="protein sequence ID" value="KTD07577.1"/>
    <property type="molecule type" value="Genomic_DNA"/>
</dbReference>